<comment type="caution">
    <text evidence="4">The sequence shown here is derived from an EMBL/GenBank/DDBJ whole genome shotgun (WGS) entry which is preliminary data.</text>
</comment>
<evidence type="ECO:0000259" key="3">
    <source>
        <dbReference type="Pfam" id="PF17678"/>
    </source>
</evidence>
<dbReference type="FunFam" id="1.20.1050.60:FF:000003">
    <property type="entry name" value="Alpha-1,2-mannosidase family protein"/>
    <property type="match status" value="1"/>
</dbReference>
<dbReference type="Gene3D" id="1.20.1050.60">
    <property type="entry name" value="alpha-1,2-mannosidase"/>
    <property type="match status" value="1"/>
</dbReference>
<evidence type="ECO:0000313" key="4">
    <source>
        <dbReference type="EMBL" id="KAJ9615963.1"/>
    </source>
</evidence>
<dbReference type="AlphaFoldDB" id="A0AA38XM47"/>
<dbReference type="InterPro" id="IPR050883">
    <property type="entry name" value="PNGase"/>
</dbReference>
<dbReference type="Gene3D" id="1.20.1610.10">
    <property type="entry name" value="alpha-1,2-mannosidases domains"/>
    <property type="match status" value="1"/>
</dbReference>
<dbReference type="InterPro" id="IPR012939">
    <property type="entry name" value="Glyco_hydro_92"/>
</dbReference>
<dbReference type="InterPro" id="IPR008928">
    <property type="entry name" value="6-hairpin_glycosidase_sf"/>
</dbReference>
<evidence type="ECO:0008006" key="5">
    <source>
        <dbReference type="Google" id="ProtNLM"/>
    </source>
</evidence>
<dbReference type="GO" id="GO:0000224">
    <property type="term" value="F:peptide-N4-(N-acetyl-beta-glucosaminyl)asparagine amidase activity"/>
    <property type="evidence" value="ECO:0007669"/>
    <property type="project" value="TreeGrafter"/>
</dbReference>
<dbReference type="GO" id="GO:0030246">
    <property type="term" value="F:carbohydrate binding"/>
    <property type="evidence" value="ECO:0007669"/>
    <property type="project" value="InterPro"/>
</dbReference>
<sequence>MALLRKRPNAQPPAAGPDRGAGFTARPAYPQRPAQLGSLLLLLLRPLQVPGAARPKPTPHAAPQNALGEIPMLYLNRSKSAGVRICTDGNEGSACAVGPSLPPCRQGVLPVTRLSHRRPDRRLSALSHRPLARIACLLALAVTPWLQAAPAALEREVNTFIGSKDDGNTFPGASAPFGLIQVSPIGSHYSGWRYDDDKIRGFGHSFLSGAGCWEQGGQVSVLPVTGSIGPGGDFDTANPKQFDHKAYASAYTHDGEIGQAGYYKVRLTSYGGIDAEATARTRAAAERYTFSQGKGDGHVLVNVGQANERHSVIGSVVDVVGDRVVEGKLVTKSFCGGHQYTTWFRIEFDRPFKAHGTWGEGGGLPGARHSMEGEQKPNGAWLSFDLAKGQSVTAVSAISHVDAEGARTNLRAEGMQGGALLGFERMRALSQQSWREQLARVRVQGGNGDDRTVFYSALYHALLQPLTGSDADGRYRGYDDGIHRADGWTYYEYFSLWDTYRAQNQWLALTRPDVARDIGRSLLAIDEQGGWLPRWGYANFETNIMTGDPVTPFMVDLWRFGALKGREGQAWDALRRNAFGTPPLNSRAAGRSGNPTYLDKGYVVYDRAFPSKGMDVDPHHGGSATLEYALADCALSQMADGLGHAQDAATLRERGRNWRNVWDPQVRDAETGFTGFPRPRTEDGHWYTPADGHYSPRSHHGFHEGTAWQYQWLAQQDMPGLVEAMDGREQAGRRLDAFFAMDALQADPLNAARREWVVGPYSYYNQFRYNPNNEPDLHSPWLYTLIGQPWKTAAVVRAAQQLFTNAPNGVTGNDDLGTMSAWYLFSAIGVYPAVPGSGEFLLHTPRFAKVEVELGNGRTLRIEAPGADGRRLQYVQGVQVDGQAHAPVWMGWSQLQQGPKLRFALDGQAPTEGWGTAVKDLPVSWCAAPGSQLH</sequence>
<dbReference type="Gene3D" id="2.70.98.10">
    <property type="match status" value="1"/>
</dbReference>
<dbReference type="Gene3D" id="3.30.2080.10">
    <property type="entry name" value="GH92 mannosidase domain"/>
    <property type="match status" value="1"/>
</dbReference>
<feature type="domain" description="Glycosyl hydrolase family 92" evidence="2">
    <location>
        <begin position="406"/>
        <end position="905"/>
    </location>
</feature>
<dbReference type="Pfam" id="PF17678">
    <property type="entry name" value="Glyco_hydro_92N"/>
    <property type="match status" value="1"/>
</dbReference>
<dbReference type="SUPFAM" id="SSF48208">
    <property type="entry name" value="Six-hairpin glycosidases"/>
    <property type="match status" value="1"/>
</dbReference>
<feature type="domain" description="Glycosyl hydrolase family 92 N-terminal" evidence="3">
    <location>
        <begin position="157"/>
        <end position="399"/>
    </location>
</feature>
<dbReference type="Pfam" id="PF07971">
    <property type="entry name" value="Glyco_hydro_92"/>
    <property type="match status" value="1"/>
</dbReference>
<dbReference type="PANTHER" id="PTHR12143:SF39">
    <property type="entry name" value="SECRETED PROTEIN"/>
    <property type="match status" value="1"/>
</dbReference>
<reference evidence="4" key="1">
    <citation type="submission" date="2022-10" db="EMBL/GenBank/DDBJ databases">
        <title>Culturing micro-colonial fungi from biological soil crusts in the Mojave desert and describing Neophaeococcomyces mojavensis, and introducing the new genera and species Taxawa tesnikishii.</title>
        <authorList>
            <person name="Kurbessoian T."/>
            <person name="Stajich J.E."/>
        </authorList>
    </citation>
    <scope>NUCLEOTIDE SEQUENCE</scope>
    <source>
        <strain evidence="4">TK_35</strain>
    </source>
</reference>
<dbReference type="GO" id="GO:0005829">
    <property type="term" value="C:cytosol"/>
    <property type="evidence" value="ECO:0007669"/>
    <property type="project" value="TreeGrafter"/>
</dbReference>
<gene>
    <name evidence="4" type="ORF">H2204_014238</name>
</gene>
<accession>A0AA38XM47</accession>
<dbReference type="InterPro" id="IPR041371">
    <property type="entry name" value="GH92_N"/>
</dbReference>
<dbReference type="GO" id="GO:0006516">
    <property type="term" value="P:glycoprotein catabolic process"/>
    <property type="evidence" value="ECO:0007669"/>
    <property type="project" value="TreeGrafter"/>
</dbReference>
<evidence type="ECO:0000256" key="1">
    <source>
        <dbReference type="SAM" id="MobiDB-lite"/>
    </source>
</evidence>
<organism evidence="4">
    <name type="scientific">Knufia peltigerae</name>
    <dbReference type="NCBI Taxonomy" id="1002370"/>
    <lineage>
        <taxon>Eukaryota</taxon>
        <taxon>Fungi</taxon>
        <taxon>Dikarya</taxon>
        <taxon>Ascomycota</taxon>
        <taxon>Pezizomycotina</taxon>
        <taxon>Eurotiomycetes</taxon>
        <taxon>Chaetothyriomycetidae</taxon>
        <taxon>Chaetothyriales</taxon>
        <taxon>Trichomeriaceae</taxon>
        <taxon>Knufia</taxon>
    </lineage>
</organism>
<dbReference type="InterPro" id="IPR014718">
    <property type="entry name" value="GH-type_carb-bd"/>
</dbReference>
<dbReference type="FunFam" id="3.30.2080.10:FF:000001">
    <property type="entry name" value="Alpha-1,2-mannosidase subfamily"/>
    <property type="match status" value="1"/>
</dbReference>
<dbReference type="NCBIfam" id="TIGR01180">
    <property type="entry name" value="aman2_put"/>
    <property type="match status" value="1"/>
</dbReference>
<protein>
    <recommendedName>
        <fullName evidence="5">Alpha-1,2-mannosidase</fullName>
    </recommendedName>
</protein>
<dbReference type="GO" id="GO:0005975">
    <property type="term" value="P:carbohydrate metabolic process"/>
    <property type="evidence" value="ECO:0007669"/>
    <property type="project" value="InterPro"/>
</dbReference>
<name>A0AA38XM47_9EURO</name>
<proteinExistence type="predicted"/>
<dbReference type="InterPro" id="IPR005887">
    <property type="entry name" value="GH92_a_mannosidase_put"/>
</dbReference>
<feature type="region of interest" description="Disordered" evidence="1">
    <location>
        <begin position="1"/>
        <end position="29"/>
    </location>
</feature>
<dbReference type="PANTHER" id="PTHR12143">
    <property type="entry name" value="PEPTIDE N-GLYCANASE PNGASE -RELATED"/>
    <property type="match status" value="1"/>
</dbReference>
<evidence type="ECO:0000259" key="2">
    <source>
        <dbReference type="Pfam" id="PF07971"/>
    </source>
</evidence>
<dbReference type="EMBL" id="JAPDRN010000177">
    <property type="protein sequence ID" value="KAJ9615963.1"/>
    <property type="molecule type" value="Genomic_DNA"/>
</dbReference>